<name>A0A0G0J7V7_9BACT</name>
<dbReference type="GO" id="GO:0046872">
    <property type="term" value="F:metal ion binding"/>
    <property type="evidence" value="ECO:0007669"/>
    <property type="project" value="InterPro"/>
</dbReference>
<dbReference type="EMBL" id="LBSV01000018">
    <property type="protein sequence ID" value="KKQ24151.1"/>
    <property type="molecule type" value="Genomic_DNA"/>
</dbReference>
<dbReference type="GO" id="GO:0005524">
    <property type="term" value="F:ATP binding"/>
    <property type="evidence" value="ECO:0007669"/>
    <property type="project" value="UniProtKB-UniRule"/>
</dbReference>
<sequence>MRKRIKKRYYKTSKKNLKKILSKNTKKEKKELVIYIYNVVEDEWSFLSAIQPVEKRFELINECNDTSECYLFANASEKEFIYISPIEILNNFKNYFQSITNNKKVDIYVPQKRTGLICKDLYTDKQLFSDLVQKAKKYKKVKLISYATSPEFIELKDRMIQLGLNVITPEAPDIENAWTVNFFGSKSGIRQLAQQSRAVEPDFIMPEGVICVGKLDAAKIAANTYIREKGVVLKTNKGSGGHGVMIFRDGELPKDYKSCEKRIYELLSEDGYWERFPIIIEELINVDYKAFGAYPNIEFKIHKNGKIEMLYYCVMMVTKEGKYYGLDIHEDVLNERTATRITDTGYFIAEKYAEEGYRGHFDIDMIAGKNSHIYVCESNTRNTGGTDIYKLVYDLYGEDFFSDIYVLNRNDYEFKTQTNQTFEKVLDALKPIIYDKKNNEGIVISSAAPIKDKLLYYTVLGKNKKRAYQLEQDMLELLNKIN</sequence>
<comment type="caution">
    <text evidence="3">The sequence shown here is derived from an EMBL/GenBank/DDBJ whole genome shotgun (WGS) entry which is preliminary data.</text>
</comment>
<dbReference type="InterPro" id="IPR011761">
    <property type="entry name" value="ATP-grasp"/>
</dbReference>
<dbReference type="Proteomes" id="UP000034917">
    <property type="component" value="Unassembled WGS sequence"/>
</dbReference>
<dbReference type="PROSITE" id="PS50975">
    <property type="entry name" value="ATP_GRASP"/>
    <property type="match status" value="1"/>
</dbReference>
<keyword evidence="1" id="KW-0067">ATP-binding</keyword>
<proteinExistence type="predicted"/>
<evidence type="ECO:0000313" key="3">
    <source>
        <dbReference type="EMBL" id="KKQ24151.1"/>
    </source>
</evidence>
<accession>A0A0G0J7V7</accession>
<evidence type="ECO:0000259" key="2">
    <source>
        <dbReference type="PROSITE" id="PS50975"/>
    </source>
</evidence>
<protein>
    <recommendedName>
        <fullName evidence="2">ATP-grasp domain-containing protein</fullName>
    </recommendedName>
</protein>
<dbReference type="SUPFAM" id="SSF56059">
    <property type="entry name" value="Glutathione synthetase ATP-binding domain-like"/>
    <property type="match status" value="1"/>
</dbReference>
<reference evidence="3 4" key="1">
    <citation type="journal article" date="2015" name="Nature">
        <title>rRNA introns, odd ribosomes, and small enigmatic genomes across a large radiation of phyla.</title>
        <authorList>
            <person name="Brown C.T."/>
            <person name="Hug L.A."/>
            <person name="Thomas B.C."/>
            <person name="Sharon I."/>
            <person name="Castelle C.J."/>
            <person name="Singh A."/>
            <person name="Wilkins M.J."/>
            <person name="Williams K.H."/>
            <person name="Banfield J.F."/>
        </authorList>
    </citation>
    <scope>NUCLEOTIDE SEQUENCE [LARGE SCALE GENOMIC DNA]</scope>
</reference>
<keyword evidence="1" id="KW-0547">Nucleotide-binding</keyword>
<evidence type="ECO:0000313" key="4">
    <source>
        <dbReference type="Proteomes" id="UP000034917"/>
    </source>
</evidence>
<gene>
    <name evidence="3" type="ORF">US40_C0018G0003</name>
</gene>
<evidence type="ECO:0000256" key="1">
    <source>
        <dbReference type="PROSITE-ProRule" id="PRU00409"/>
    </source>
</evidence>
<feature type="domain" description="ATP-grasp" evidence="2">
    <location>
        <begin position="195"/>
        <end position="409"/>
    </location>
</feature>
<organism evidence="3 4">
    <name type="scientific">Candidatus Roizmanbacteria bacterium GW2011_GWC2_37_13</name>
    <dbReference type="NCBI Taxonomy" id="1618486"/>
    <lineage>
        <taxon>Bacteria</taxon>
        <taxon>Candidatus Roizmaniibacteriota</taxon>
    </lineage>
</organism>
<dbReference type="AlphaFoldDB" id="A0A0G0J7V7"/>